<name>A0A2P2KW25_RHIMU</name>
<dbReference type="AlphaFoldDB" id="A0A2P2KW25"/>
<organism evidence="1">
    <name type="scientific">Rhizophora mucronata</name>
    <name type="common">Asiatic mangrove</name>
    <dbReference type="NCBI Taxonomy" id="61149"/>
    <lineage>
        <taxon>Eukaryota</taxon>
        <taxon>Viridiplantae</taxon>
        <taxon>Streptophyta</taxon>
        <taxon>Embryophyta</taxon>
        <taxon>Tracheophyta</taxon>
        <taxon>Spermatophyta</taxon>
        <taxon>Magnoliopsida</taxon>
        <taxon>eudicotyledons</taxon>
        <taxon>Gunneridae</taxon>
        <taxon>Pentapetalae</taxon>
        <taxon>rosids</taxon>
        <taxon>fabids</taxon>
        <taxon>Malpighiales</taxon>
        <taxon>Rhizophoraceae</taxon>
        <taxon>Rhizophora</taxon>
    </lineage>
</organism>
<dbReference type="EMBL" id="GGEC01029450">
    <property type="protein sequence ID" value="MBX09934.1"/>
    <property type="molecule type" value="Transcribed_RNA"/>
</dbReference>
<sequence length="183" mass="21128">MSLHFVAKLQMMVTTFLQVAKVKSLSIISNDIFCPSFSRWRMWSILNKLLQPFNVVWSHSFWIREIQSNTPWYSKLINVNDWIRCNNCPCREVHTLSHQVAPNSAFLGLKPTAYGFDRPSRSLSGPWLSRQLIVEIRGHVKLQQLCKLGYNMCRSTTPLLSSQILIVPNDHRQLMCQVVLTPG</sequence>
<reference evidence="1" key="1">
    <citation type="submission" date="2018-02" db="EMBL/GenBank/DDBJ databases">
        <title>Rhizophora mucronata_Transcriptome.</title>
        <authorList>
            <person name="Meera S.P."/>
            <person name="Sreeshan A."/>
            <person name="Augustine A."/>
        </authorList>
    </citation>
    <scope>NUCLEOTIDE SEQUENCE</scope>
    <source>
        <tissue evidence="1">Leaf</tissue>
    </source>
</reference>
<evidence type="ECO:0000313" key="1">
    <source>
        <dbReference type="EMBL" id="MBX09934.1"/>
    </source>
</evidence>
<protein>
    <submittedName>
        <fullName evidence="1">Uncharacterized protein MANES_01G151000</fullName>
    </submittedName>
</protein>
<proteinExistence type="predicted"/>
<accession>A0A2P2KW25</accession>
<dbReference type="EMBL" id="GGEC01029452">
    <property type="protein sequence ID" value="MBX09936.1"/>
    <property type="molecule type" value="Transcribed_RNA"/>
</dbReference>